<evidence type="ECO:0000313" key="2">
    <source>
        <dbReference type="EMBL" id="XAD55061.1"/>
    </source>
</evidence>
<evidence type="ECO:0000313" key="3">
    <source>
        <dbReference type="Proteomes" id="UP001453229"/>
    </source>
</evidence>
<accession>A0ABZ3CV48</accession>
<keyword evidence="3" id="KW-1185">Reference proteome</keyword>
<sequence length="112" mass="12191">MGLKNWLWNDNARKLFHARDAAGDDAAKSSPGPRGQDRAKKLAKGSAAFSSALLFGTNESQGLLRTLGESSKHSDGNHDRPAFAPPEANLNDSRTNTYFGDYYDSFGVEIED</sequence>
<organism evidence="2 3">
    <name type="scientific">Salinicola lusitanus</name>
    <dbReference type="NCBI Taxonomy" id="1949085"/>
    <lineage>
        <taxon>Bacteria</taxon>
        <taxon>Pseudomonadati</taxon>
        <taxon>Pseudomonadota</taxon>
        <taxon>Gammaproteobacteria</taxon>
        <taxon>Oceanospirillales</taxon>
        <taxon>Halomonadaceae</taxon>
        <taxon>Salinicola</taxon>
    </lineage>
</organism>
<dbReference type="Proteomes" id="UP001453229">
    <property type="component" value="Chromosome"/>
</dbReference>
<protein>
    <submittedName>
        <fullName evidence="2">Uncharacterized protein</fullName>
    </submittedName>
</protein>
<gene>
    <name evidence="2" type="ORF">AAGT95_03530</name>
</gene>
<name>A0ABZ3CV48_9GAMM</name>
<dbReference type="EMBL" id="CP151919">
    <property type="protein sequence ID" value="XAD55061.1"/>
    <property type="molecule type" value="Genomic_DNA"/>
</dbReference>
<feature type="region of interest" description="Disordered" evidence="1">
    <location>
        <begin position="22"/>
        <end position="42"/>
    </location>
</feature>
<proteinExistence type="predicted"/>
<dbReference type="RefSeq" id="WP_342595567.1">
    <property type="nucleotide sequence ID" value="NZ_CP151919.1"/>
</dbReference>
<feature type="compositionally biased region" description="Basic and acidic residues" evidence="1">
    <location>
        <begin position="70"/>
        <end position="81"/>
    </location>
</feature>
<reference evidence="2 3" key="1">
    <citation type="submission" date="2024-04" db="EMBL/GenBank/DDBJ databases">
        <title>Salinicola lusitanus LLJ914,a marine bacterium isolated from the Okinawa Trough.</title>
        <authorList>
            <person name="Li J."/>
        </authorList>
    </citation>
    <scope>NUCLEOTIDE SEQUENCE [LARGE SCALE GENOMIC DNA]</scope>
    <source>
        <strain evidence="2 3">LLJ914</strain>
    </source>
</reference>
<feature type="region of interest" description="Disordered" evidence="1">
    <location>
        <begin position="67"/>
        <end position="95"/>
    </location>
</feature>
<evidence type="ECO:0000256" key="1">
    <source>
        <dbReference type="SAM" id="MobiDB-lite"/>
    </source>
</evidence>